<dbReference type="Proteomes" id="UP001140206">
    <property type="component" value="Chromosome 3"/>
</dbReference>
<feature type="compositionally biased region" description="Basic residues" evidence="4">
    <location>
        <begin position="102"/>
        <end position="115"/>
    </location>
</feature>
<dbReference type="Gene3D" id="2.40.50.90">
    <property type="match status" value="1"/>
</dbReference>
<sequence>MNMEYGSEARDALRKLIQGKRLTIQVYEKDRYGRLVADVYCDGVLIQEKLLRKGCAWHYKAYDKRRSFAQWQREARNAGRGLWANPNPVAPWVFKREERNNRNVHRQHQNRRNARRERVPNRPY</sequence>
<protein>
    <submittedName>
        <fullName evidence="6">Ca-2+ dependent nuclease</fullName>
    </submittedName>
</protein>
<dbReference type="EMBL" id="JAMFTS010000003">
    <property type="protein sequence ID" value="KAJ4772096.1"/>
    <property type="molecule type" value="Genomic_DNA"/>
</dbReference>
<keyword evidence="7" id="KW-1185">Reference proteome</keyword>
<evidence type="ECO:0000313" key="7">
    <source>
        <dbReference type="Proteomes" id="UP001140206"/>
    </source>
</evidence>
<dbReference type="InterPro" id="IPR016071">
    <property type="entry name" value="Staphylococal_nuclease_OB-fold"/>
</dbReference>
<dbReference type="AlphaFoldDB" id="A0AAV8DYZ3"/>
<dbReference type="InterPro" id="IPR035437">
    <property type="entry name" value="SNase_OB-fold_sf"/>
</dbReference>
<dbReference type="SUPFAM" id="SSF50199">
    <property type="entry name" value="Staphylococcal nuclease"/>
    <property type="match status" value="1"/>
</dbReference>
<dbReference type="InterPro" id="IPR002071">
    <property type="entry name" value="Thermonucl_AS"/>
</dbReference>
<evidence type="ECO:0000313" key="6">
    <source>
        <dbReference type="EMBL" id="KAJ4772096.1"/>
    </source>
</evidence>
<dbReference type="PANTHER" id="PTHR12302:SF3">
    <property type="entry name" value="SERINE_THREONINE-PROTEIN KINASE 31"/>
    <property type="match status" value="1"/>
</dbReference>
<feature type="region of interest" description="Disordered" evidence="4">
    <location>
        <begin position="94"/>
        <end position="124"/>
    </location>
</feature>
<comment type="caution">
    <text evidence="6">The sequence shown here is derived from an EMBL/GenBank/DDBJ whole genome shotgun (WGS) entry which is preliminary data.</text>
</comment>
<dbReference type="GO" id="GO:0003676">
    <property type="term" value="F:nucleic acid binding"/>
    <property type="evidence" value="ECO:0007669"/>
    <property type="project" value="InterPro"/>
</dbReference>
<proteinExistence type="predicted"/>
<keyword evidence="1" id="KW-0540">Nuclease</keyword>
<accession>A0AAV8DYZ3</accession>
<gene>
    <name evidence="6" type="ORF">LUZ62_056353</name>
</gene>
<dbReference type="GO" id="GO:0005737">
    <property type="term" value="C:cytoplasm"/>
    <property type="evidence" value="ECO:0007669"/>
    <property type="project" value="TreeGrafter"/>
</dbReference>
<reference evidence="6" key="1">
    <citation type="submission" date="2022-08" db="EMBL/GenBank/DDBJ databases">
        <authorList>
            <person name="Marques A."/>
        </authorList>
    </citation>
    <scope>NUCLEOTIDE SEQUENCE</scope>
    <source>
        <strain evidence="6">RhyPub2mFocal</strain>
        <tissue evidence="6">Leaves</tissue>
    </source>
</reference>
<dbReference type="GO" id="GO:0004519">
    <property type="term" value="F:endonuclease activity"/>
    <property type="evidence" value="ECO:0007669"/>
    <property type="project" value="UniProtKB-KW"/>
</dbReference>
<evidence type="ECO:0000259" key="5">
    <source>
        <dbReference type="PROSITE" id="PS50830"/>
    </source>
</evidence>
<feature type="domain" description="TNase-like" evidence="5">
    <location>
        <begin position="1"/>
        <end position="85"/>
    </location>
</feature>
<evidence type="ECO:0000256" key="3">
    <source>
        <dbReference type="ARBA" id="ARBA00022801"/>
    </source>
</evidence>
<evidence type="ECO:0000256" key="1">
    <source>
        <dbReference type="ARBA" id="ARBA00022722"/>
    </source>
</evidence>
<dbReference type="SMART" id="SM00318">
    <property type="entry name" value="SNc"/>
    <property type="match status" value="1"/>
</dbReference>
<dbReference type="PANTHER" id="PTHR12302">
    <property type="entry name" value="EBNA2 BINDING PROTEIN P100"/>
    <property type="match status" value="1"/>
</dbReference>
<organism evidence="6 7">
    <name type="scientific">Rhynchospora pubera</name>
    <dbReference type="NCBI Taxonomy" id="906938"/>
    <lineage>
        <taxon>Eukaryota</taxon>
        <taxon>Viridiplantae</taxon>
        <taxon>Streptophyta</taxon>
        <taxon>Embryophyta</taxon>
        <taxon>Tracheophyta</taxon>
        <taxon>Spermatophyta</taxon>
        <taxon>Magnoliopsida</taxon>
        <taxon>Liliopsida</taxon>
        <taxon>Poales</taxon>
        <taxon>Cyperaceae</taxon>
        <taxon>Cyperoideae</taxon>
        <taxon>Rhynchosporeae</taxon>
        <taxon>Rhynchospora</taxon>
    </lineage>
</organism>
<dbReference type="PROSITE" id="PS50830">
    <property type="entry name" value="TNASE_3"/>
    <property type="match status" value="1"/>
</dbReference>
<keyword evidence="2" id="KW-0255">Endonuclease</keyword>
<keyword evidence="3" id="KW-0378">Hydrolase</keyword>
<name>A0AAV8DYZ3_9POAL</name>
<dbReference type="PROSITE" id="PS01284">
    <property type="entry name" value="TNASE_2"/>
    <property type="match status" value="1"/>
</dbReference>
<dbReference type="Pfam" id="PF00565">
    <property type="entry name" value="SNase"/>
    <property type="match status" value="1"/>
</dbReference>
<dbReference type="GO" id="GO:0016787">
    <property type="term" value="F:hydrolase activity"/>
    <property type="evidence" value="ECO:0007669"/>
    <property type="project" value="UniProtKB-KW"/>
</dbReference>
<evidence type="ECO:0000256" key="2">
    <source>
        <dbReference type="ARBA" id="ARBA00022759"/>
    </source>
</evidence>
<evidence type="ECO:0000256" key="4">
    <source>
        <dbReference type="SAM" id="MobiDB-lite"/>
    </source>
</evidence>